<evidence type="ECO:0000313" key="5">
    <source>
        <dbReference type="EMBL" id="CAH0518674.1"/>
    </source>
</evidence>
<comment type="caution">
    <text evidence="4">The sequence shown here is derived from an EMBL/GenBank/DDBJ whole genome shotgun (WGS) entry which is preliminary data.</text>
</comment>
<gene>
    <name evidence="5" type="ORF">PBS001_LOCUS5234</name>
    <name evidence="4" type="ORF">PBS003_LOCUS5077</name>
</gene>
<dbReference type="PANTHER" id="PTHR21100:SF9">
    <property type="entry name" value="PREFOLDIN SUBUNIT 4"/>
    <property type="match status" value="1"/>
</dbReference>
<dbReference type="GO" id="GO:0051082">
    <property type="term" value="F:unfolded protein binding"/>
    <property type="evidence" value="ECO:0007669"/>
    <property type="project" value="InterPro"/>
</dbReference>
<evidence type="ECO:0000256" key="1">
    <source>
        <dbReference type="ARBA" id="ARBA00008045"/>
    </source>
</evidence>
<keyword evidence="3" id="KW-0175">Coiled coil</keyword>
<dbReference type="Proteomes" id="UP001158986">
    <property type="component" value="Unassembled WGS sequence"/>
</dbReference>
<evidence type="ECO:0000256" key="2">
    <source>
        <dbReference type="ARBA" id="ARBA00023186"/>
    </source>
</evidence>
<protein>
    <recommendedName>
        <fullName evidence="8">Prefoldin subunit 4</fullName>
    </recommendedName>
</protein>
<dbReference type="EMBL" id="CAKLCB010000265">
    <property type="protein sequence ID" value="CAH0518674.1"/>
    <property type="molecule type" value="Genomic_DNA"/>
</dbReference>
<name>A0AAU9L246_9STRA</name>
<dbReference type="InterPro" id="IPR002777">
    <property type="entry name" value="PFD_beta-like"/>
</dbReference>
<dbReference type="EMBL" id="CAKKTJ010000229">
    <property type="protein sequence ID" value="CAH0478377.1"/>
    <property type="molecule type" value="Genomic_DNA"/>
</dbReference>
<evidence type="ECO:0000313" key="7">
    <source>
        <dbReference type="Proteomes" id="UP001160483"/>
    </source>
</evidence>
<comment type="similarity">
    <text evidence="1">Belongs to the prefoldin subunit beta family.</text>
</comment>
<dbReference type="GO" id="GO:0005737">
    <property type="term" value="C:cytoplasm"/>
    <property type="evidence" value="ECO:0007669"/>
    <property type="project" value="TreeGrafter"/>
</dbReference>
<organism evidence="4 7">
    <name type="scientific">Peronospora belbahrii</name>
    <dbReference type="NCBI Taxonomy" id="622444"/>
    <lineage>
        <taxon>Eukaryota</taxon>
        <taxon>Sar</taxon>
        <taxon>Stramenopiles</taxon>
        <taxon>Oomycota</taxon>
        <taxon>Peronosporomycetes</taxon>
        <taxon>Peronosporales</taxon>
        <taxon>Peronosporaceae</taxon>
        <taxon>Peronospora</taxon>
    </lineage>
</organism>
<dbReference type="InterPro" id="IPR016661">
    <property type="entry name" value="PFDN4"/>
</dbReference>
<evidence type="ECO:0000313" key="6">
    <source>
        <dbReference type="Proteomes" id="UP001158986"/>
    </source>
</evidence>
<reference evidence="4 6" key="1">
    <citation type="submission" date="2021-11" db="EMBL/GenBank/DDBJ databases">
        <authorList>
            <person name="Islam A."/>
            <person name="Islam S."/>
            <person name="Flora M.S."/>
            <person name="Rahman M."/>
            <person name="Ziaur R.M."/>
            <person name="Epstein J.H."/>
            <person name="Hassan M."/>
            <person name="Klassen M."/>
            <person name="Woodard K."/>
            <person name="Webb A."/>
            <person name="Webby R.J."/>
            <person name="El Zowalaty M.E."/>
        </authorList>
    </citation>
    <scope>NUCLEOTIDE SEQUENCE</scope>
    <source>
        <strain evidence="5">Pbs1</strain>
        <strain evidence="4">Pbs3</strain>
    </source>
</reference>
<dbReference type="PANTHER" id="PTHR21100">
    <property type="entry name" value="PREFOLDIN SUBUNIT 4"/>
    <property type="match status" value="1"/>
</dbReference>
<keyword evidence="6" id="KW-1185">Reference proteome</keyword>
<dbReference type="Proteomes" id="UP001160483">
    <property type="component" value="Unassembled WGS sequence"/>
</dbReference>
<proteinExistence type="inferred from homology"/>
<dbReference type="CDD" id="cd23165">
    <property type="entry name" value="Prefoldin_4"/>
    <property type="match status" value="1"/>
</dbReference>
<evidence type="ECO:0000313" key="4">
    <source>
        <dbReference type="EMBL" id="CAH0478377.1"/>
    </source>
</evidence>
<sequence>MLTQQEEVEVDVRKEDQLRINEFGRNNALLHEIRDQKKTLKDKLDTLEDANTDLMMSEGGDTIQLFIGESFIEVSEDSAQEYIEKRVEEVNTELKKLHVEELKLEDRQAALKKLLYSRFGQSINLEDS</sequence>
<dbReference type="Gene3D" id="1.10.287.370">
    <property type="match status" value="1"/>
</dbReference>
<keyword evidence="2" id="KW-0143">Chaperone</keyword>
<accession>A0AAU9L246</accession>
<feature type="coiled-coil region" evidence="3">
    <location>
        <begin position="30"/>
        <end position="57"/>
    </location>
</feature>
<dbReference type="AlphaFoldDB" id="A0AAU9L246"/>
<dbReference type="Pfam" id="PF01920">
    <property type="entry name" value="Prefoldin_2"/>
    <property type="match status" value="1"/>
</dbReference>
<dbReference type="GO" id="GO:0006457">
    <property type="term" value="P:protein folding"/>
    <property type="evidence" value="ECO:0007669"/>
    <property type="project" value="InterPro"/>
</dbReference>
<dbReference type="SUPFAM" id="SSF46579">
    <property type="entry name" value="Prefoldin"/>
    <property type="match status" value="1"/>
</dbReference>
<dbReference type="GO" id="GO:0016272">
    <property type="term" value="C:prefoldin complex"/>
    <property type="evidence" value="ECO:0007669"/>
    <property type="project" value="InterPro"/>
</dbReference>
<evidence type="ECO:0000256" key="3">
    <source>
        <dbReference type="SAM" id="Coils"/>
    </source>
</evidence>
<evidence type="ECO:0008006" key="8">
    <source>
        <dbReference type="Google" id="ProtNLM"/>
    </source>
</evidence>
<dbReference type="InterPro" id="IPR009053">
    <property type="entry name" value="Prefoldin"/>
</dbReference>